<gene>
    <name evidence="7" type="ORF">SAMN02745910_04734</name>
</gene>
<evidence type="ECO:0000256" key="2">
    <source>
        <dbReference type="ARBA" id="ARBA00022840"/>
    </source>
</evidence>
<organism evidence="7 8">
    <name type="scientific">Priestia endophytica DSM 13796</name>
    <dbReference type="NCBI Taxonomy" id="1121089"/>
    <lineage>
        <taxon>Bacteria</taxon>
        <taxon>Bacillati</taxon>
        <taxon>Bacillota</taxon>
        <taxon>Bacilli</taxon>
        <taxon>Bacillales</taxon>
        <taxon>Bacillaceae</taxon>
        <taxon>Priestia</taxon>
    </lineage>
</organism>
<dbReference type="RefSeq" id="WP_061803149.1">
    <property type="nucleotide sequence ID" value="NZ_FOXX01000020.1"/>
</dbReference>
<keyword evidence="5" id="KW-1133">Transmembrane helix</keyword>
<dbReference type="InterPro" id="IPR050108">
    <property type="entry name" value="CDK"/>
</dbReference>
<keyword evidence="5" id="KW-0812">Transmembrane</keyword>
<feature type="binding site" evidence="3">
    <location>
        <position position="56"/>
    </location>
    <ligand>
        <name>ATP</name>
        <dbReference type="ChEBI" id="CHEBI:30616"/>
    </ligand>
</feature>
<proteinExistence type="predicted"/>
<name>A0A1I6C1L4_9BACI</name>
<dbReference type="PANTHER" id="PTHR24056">
    <property type="entry name" value="CELL DIVISION PROTEIN KINASE"/>
    <property type="match status" value="1"/>
</dbReference>
<keyword evidence="5" id="KW-0472">Membrane</keyword>
<dbReference type="PROSITE" id="PS00107">
    <property type="entry name" value="PROTEIN_KINASE_ATP"/>
    <property type="match status" value="1"/>
</dbReference>
<comment type="caution">
    <text evidence="7">The sequence shown here is derived from an EMBL/GenBank/DDBJ whole genome shotgun (WGS) entry which is preliminary data.</text>
</comment>
<dbReference type="InterPro" id="IPR011009">
    <property type="entry name" value="Kinase-like_dom_sf"/>
</dbReference>
<dbReference type="Proteomes" id="UP000182762">
    <property type="component" value="Unassembled WGS sequence"/>
</dbReference>
<keyword evidence="8" id="KW-1185">Reference proteome</keyword>
<evidence type="ECO:0000256" key="1">
    <source>
        <dbReference type="ARBA" id="ARBA00022741"/>
    </source>
</evidence>
<keyword evidence="7" id="KW-0808">Transferase</keyword>
<feature type="compositionally biased region" description="Low complexity" evidence="4">
    <location>
        <begin position="278"/>
        <end position="290"/>
    </location>
</feature>
<dbReference type="GO" id="GO:0004674">
    <property type="term" value="F:protein serine/threonine kinase activity"/>
    <property type="evidence" value="ECO:0007669"/>
    <property type="project" value="UniProtKB-KW"/>
</dbReference>
<dbReference type="InterPro" id="IPR000719">
    <property type="entry name" value="Prot_kinase_dom"/>
</dbReference>
<dbReference type="GeneID" id="93713253"/>
<keyword evidence="1 3" id="KW-0547">Nucleotide-binding</keyword>
<reference evidence="7 8" key="1">
    <citation type="submission" date="2016-10" db="EMBL/GenBank/DDBJ databases">
        <authorList>
            <person name="Varghese N."/>
            <person name="Submissions S."/>
        </authorList>
    </citation>
    <scope>NUCLEOTIDE SEQUENCE [LARGE SCALE GENOMIC DNA]</scope>
    <source>
        <strain evidence="7 8">DSM 13796</strain>
    </source>
</reference>
<evidence type="ECO:0000313" key="8">
    <source>
        <dbReference type="Proteomes" id="UP000182762"/>
    </source>
</evidence>
<keyword evidence="7" id="KW-0418">Kinase</keyword>
<dbReference type="SMART" id="SM00220">
    <property type="entry name" value="S_TKc"/>
    <property type="match status" value="1"/>
</dbReference>
<keyword evidence="7" id="KW-0723">Serine/threonine-protein kinase</keyword>
<evidence type="ECO:0000256" key="3">
    <source>
        <dbReference type="PROSITE-ProRule" id="PRU10141"/>
    </source>
</evidence>
<evidence type="ECO:0000256" key="5">
    <source>
        <dbReference type="SAM" id="Phobius"/>
    </source>
</evidence>
<protein>
    <submittedName>
        <fullName evidence="7">Serine/threonine protein kinase</fullName>
    </submittedName>
</protein>
<evidence type="ECO:0000256" key="4">
    <source>
        <dbReference type="SAM" id="MobiDB-lite"/>
    </source>
</evidence>
<evidence type="ECO:0000259" key="6">
    <source>
        <dbReference type="PROSITE" id="PS50011"/>
    </source>
</evidence>
<dbReference type="SUPFAM" id="SSF56112">
    <property type="entry name" value="Protein kinase-like (PK-like)"/>
    <property type="match status" value="1"/>
</dbReference>
<dbReference type="Pfam" id="PF00069">
    <property type="entry name" value="Pkinase"/>
    <property type="match status" value="1"/>
</dbReference>
<evidence type="ECO:0000313" key="7">
    <source>
        <dbReference type="EMBL" id="SFQ86965.1"/>
    </source>
</evidence>
<feature type="transmembrane region" description="Helical" evidence="5">
    <location>
        <begin position="303"/>
        <end position="323"/>
    </location>
</feature>
<dbReference type="InterPro" id="IPR017441">
    <property type="entry name" value="Protein_kinase_ATP_BS"/>
</dbReference>
<feature type="domain" description="Protein kinase" evidence="6">
    <location>
        <begin position="28"/>
        <end position="326"/>
    </location>
</feature>
<dbReference type="EMBL" id="FOXX01000020">
    <property type="protein sequence ID" value="SFQ86965.1"/>
    <property type="molecule type" value="Genomic_DNA"/>
</dbReference>
<dbReference type="Gene3D" id="1.10.510.10">
    <property type="entry name" value="Transferase(Phosphotransferase) domain 1"/>
    <property type="match status" value="1"/>
</dbReference>
<accession>A0A1I6C1L4</accession>
<dbReference type="PROSITE" id="PS50011">
    <property type="entry name" value="PROTEIN_KINASE_DOM"/>
    <property type="match status" value="1"/>
</dbReference>
<feature type="region of interest" description="Disordered" evidence="4">
    <location>
        <begin position="271"/>
        <end position="298"/>
    </location>
</feature>
<keyword evidence="2 3" id="KW-0067">ATP-binding</keyword>
<sequence>MMRDQLRNQVCNLKSGTAISGKWHSHKYYIVRKLGEGATGVVYLAQNENDEQVALKISFANMSVTAEVNVLKQLSKVHGKVLGPSLLDVDDWAVKQGTVMLSFYVMEYLKGEGFLPFISRKGEEWISVLVLQLLGDLEGLHQAGWTFGDLKPDNLIVTTNPFRLRLLDVGGTTQHGRAIKEFTEFFDRGYWGLGSRKADGAYDLFAVAMIFINGAYPKQFPKQEQPLKQLEKCIDEKKILRPYKKPLMKALKGEYSAASYMKNDILNVVKGGDKKPQSSSSTNNTTYATTGRRRRVKRKKKRTAETFFLLISVAIAYFVYFFIQVW</sequence>